<protein>
    <submittedName>
        <fullName evidence="1">Uncharacterized protein</fullName>
    </submittedName>
</protein>
<reference evidence="2" key="1">
    <citation type="submission" date="2017-03" db="EMBL/GenBank/DDBJ databases">
        <title>Phytopthora megakarya and P. palmivora, two closely related causual agents of cacao black pod achieved similar genome size and gene model numbers by different mechanisms.</title>
        <authorList>
            <person name="Ali S."/>
            <person name="Shao J."/>
            <person name="Larry D.J."/>
            <person name="Kronmiller B."/>
            <person name="Shen D."/>
            <person name="Strem M.D."/>
            <person name="Melnick R.L."/>
            <person name="Guiltinan M.J."/>
            <person name="Tyler B.M."/>
            <person name="Meinhardt L.W."/>
            <person name="Bailey B.A."/>
        </authorList>
    </citation>
    <scope>NUCLEOTIDE SEQUENCE [LARGE SCALE GENOMIC DNA]</scope>
    <source>
        <strain evidence="2">zdho120</strain>
    </source>
</reference>
<name>A0A225WNF2_9STRA</name>
<accession>A0A225WNF2</accession>
<organism evidence="1 2">
    <name type="scientific">Phytophthora megakarya</name>
    <dbReference type="NCBI Taxonomy" id="4795"/>
    <lineage>
        <taxon>Eukaryota</taxon>
        <taxon>Sar</taxon>
        <taxon>Stramenopiles</taxon>
        <taxon>Oomycota</taxon>
        <taxon>Peronosporomycetes</taxon>
        <taxon>Peronosporales</taxon>
        <taxon>Peronosporaceae</taxon>
        <taxon>Phytophthora</taxon>
    </lineage>
</organism>
<gene>
    <name evidence="1" type="ORF">PHMEG_0007058</name>
</gene>
<evidence type="ECO:0000313" key="2">
    <source>
        <dbReference type="Proteomes" id="UP000198211"/>
    </source>
</evidence>
<keyword evidence="2" id="KW-1185">Reference proteome</keyword>
<sequence length="203" mass="23451">MPTFKIAKVVHTVRNAIQSNALRRFEYRSLLGCLRHMATCIRPARAFLQRLREHERGLHRWRAVPVTANMREDLLWRLYMLNALSMNGVHLSYFNTLPTLDIVIEMDASDSGSCAIFRTERTAHTYVFSSMEQNFIRESKNNPTIGFNINYREPLTMRLCGAHKRHILGCSQPGSAVSWQNKTVSKNSRAQTAIRLLSLWETE</sequence>
<dbReference type="EMBL" id="NBNE01000535">
    <property type="protein sequence ID" value="OWZ18798.1"/>
    <property type="molecule type" value="Genomic_DNA"/>
</dbReference>
<dbReference type="OrthoDB" id="6058745at2759"/>
<comment type="caution">
    <text evidence="1">The sequence shown here is derived from an EMBL/GenBank/DDBJ whole genome shotgun (WGS) entry which is preliminary data.</text>
</comment>
<dbReference type="Proteomes" id="UP000198211">
    <property type="component" value="Unassembled WGS sequence"/>
</dbReference>
<evidence type="ECO:0000313" key="1">
    <source>
        <dbReference type="EMBL" id="OWZ18798.1"/>
    </source>
</evidence>
<dbReference type="AlphaFoldDB" id="A0A225WNF2"/>
<proteinExistence type="predicted"/>